<dbReference type="InterPro" id="IPR027417">
    <property type="entry name" value="P-loop_NTPase"/>
</dbReference>
<comment type="similarity">
    <text evidence="1">Belongs to the helicase family.</text>
</comment>
<dbReference type="InterPro" id="IPR051055">
    <property type="entry name" value="PIF1_helicase"/>
</dbReference>
<dbReference type="Pfam" id="PF05970">
    <property type="entry name" value="PIF1"/>
    <property type="match status" value="1"/>
</dbReference>
<dbReference type="InterPro" id="IPR010285">
    <property type="entry name" value="DNA_helicase_pif1-like_DEAD"/>
</dbReference>
<dbReference type="OrthoDB" id="2325450at2759"/>
<keyword evidence="4" id="KW-1185">Reference proteome</keyword>
<reference evidence="3" key="1">
    <citation type="submission" date="2021-06" db="EMBL/GenBank/DDBJ databases">
        <authorList>
            <person name="Kallberg Y."/>
            <person name="Tangrot J."/>
            <person name="Rosling A."/>
        </authorList>
    </citation>
    <scope>NUCLEOTIDE SEQUENCE</scope>
    <source>
        <strain evidence="3">FL130A</strain>
    </source>
</reference>
<dbReference type="GO" id="GO:0005524">
    <property type="term" value="F:ATP binding"/>
    <property type="evidence" value="ECO:0007669"/>
    <property type="project" value="UniProtKB-KW"/>
</dbReference>
<keyword evidence="1" id="KW-0233">DNA recombination</keyword>
<dbReference type="SUPFAM" id="SSF52540">
    <property type="entry name" value="P-loop containing nucleoside triphosphate hydrolases"/>
    <property type="match status" value="1"/>
</dbReference>
<dbReference type="PANTHER" id="PTHR47642">
    <property type="entry name" value="ATP-DEPENDENT DNA HELICASE"/>
    <property type="match status" value="1"/>
</dbReference>
<dbReference type="GO" id="GO:0043139">
    <property type="term" value="F:5'-3' DNA helicase activity"/>
    <property type="evidence" value="ECO:0007669"/>
    <property type="project" value="UniProtKB-EC"/>
</dbReference>
<dbReference type="EC" id="5.6.2.3" evidence="1"/>
<comment type="catalytic activity">
    <reaction evidence="1">
        <text>ATP + H2O = ADP + phosphate + H(+)</text>
        <dbReference type="Rhea" id="RHEA:13065"/>
        <dbReference type="ChEBI" id="CHEBI:15377"/>
        <dbReference type="ChEBI" id="CHEBI:15378"/>
        <dbReference type="ChEBI" id="CHEBI:30616"/>
        <dbReference type="ChEBI" id="CHEBI:43474"/>
        <dbReference type="ChEBI" id="CHEBI:456216"/>
        <dbReference type="EC" id="5.6.2.3"/>
    </reaction>
</comment>
<keyword evidence="1" id="KW-0227">DNA damage</keyword>
<keyword evidence="1" id="KW-0347">Helicase</keyword>
<dbReference type="Proteomes" id="UP000789508">
    <property type="component" value="Unassembled WGS sequence"/>
</dbReference>
<keyword evidence="1" id="KW-0067">ATP-binding</keyword>
<gene>
    <name evidence="3" type="ORF">ALEPTO_LOCUS6232</name>
</gene>
<feature type="domain" description="DNA helicase Pif1-like DEAD-box helicase" evidence="2">
    <location>
        <begin position="39"/>
        <end position="136"/>
    </location>
</feature>
<comment type="cofactor">
    <cofactor evidence="1">
        <name>Mg(2+)</name>
        <dbReference type="ChEBI" id="CHEBI:18420"/>
    </cofactor>
</comment>
<evidence type="ECO:0000313" key="3">
    <source>
        <dbReference type="EMBL" id="CAG8558468.1"/>
    </source>
</evidence>
<proteinExistence type="inferred from homology"/>
<evidence type="ECO:0000259" key="2">
    <source>
        <dbReference type="Pfam" id="PF05970"/>
    </source>
</evidence>
<comment type="caution">
    <text evidence="3">The sequence shown here is derived from an EMBL/GenBank/DDBJ whole genome shotgun (WGS) entry which is preliminary data.</text>
</comment>
<dbReference type="GO" id="GO:0006310">
    <property type="term" value="P:DNA recombination"/>
    <property type="evidence" value="ECO:0007669"/>
    <property type="project" value="UniProtKB-KW"/>
</dbReference>
<evidence type="ECO:0000256" key="1">
    <source>
        <dbReference type="RuleBase" id="RU363044"/>
    </source>
</evidence>
<dbReference type="GO" id="GO:0006281">
    <property type="term" value="P:DNA repair"/>
    <property type="evidence" value="ECO:0007669"/>
    <property type="project" value="UniProtKB-KW"/>
</dbReference>
<evidence type="ECO:0000313" key="4">
    <source>
        <dbReference type="Proteomes" id="UP000789508"/>
    </source>
</evidence>
<keyword evidence="1" id="KW-0234">DNA repair</keyword>
<organism evidence="3 4">
    <name type="scientific">Ambispora leptoticha</name>
    <dbReference type="NCBI Taxonomy" id="144679"/>
    <lineage>
        <taxon>Eukaryota</taxon>
        <taxon>Fungi</taxon>
        <taxon>Fungi incertae sedis</taxon>
        <taxon>Mucoromycota</taxon>
        <taxon>Glomeromycotina</taxon>
        <taxon>Glomeromycetes</taxon>
        <taxon>Archaeosporales</taxon>
        <taxon>Ambisporaceae</taxon>
        <taxon>Ambispora</taxon>
    </lineage>
</organism>
<dbReference type="Gene3D" id="3.40.50.300">
    <property type="entry name" value="P-loop containing nucleotide triphosphate hydrolases"/>
    <property type="match status" value="1"/>
</dbReference>
<sequence length="214" mass="24156">MDDLKILPQIFLSVTILELPNEQYQALTTIFMYMGRADAPTGVVAQNIGGKTIHSELHIVFTGGGFQTHALTDRELKSHLQKVDTIIIDEISIVSAELLDFVSNLFANLHENSIAFSGINVIVVGDLAQLPPITSQYVFCATVWTLFYPLFLRTSQCQNNDLQFYALLEEVRTSNISNNTWQMLQQKHSQFLIRPIIDIMLNTTHIVGFRENAQ</sequence>
<dbReference type="EMBL" id="CAJVPS010002047">
    <property type="protein sequence ID" value="CAG8558468.1"/>
    <property type="molecule type" value="Genomic_DNA"/>
</dbReference>
<dbReference type="GO" id="GO:0016787">
    <property type="term" value="F:hydrolase activity"/>
    <property type="evidence" value="ECO:0007669"/>
    <property type="project" value="UniProtKB-KW"/>
</dbReference>
<protein>
    <recommendedName>
        <fullName evidence="1">ATP-dependent DNA helicase</fullName>
        <ecNumber evidence="1">5.6.2.3</ecNumber>
    </recommendedName>
</protein>
<name>A0A9N9FV84_9GLOM</name>
<keyword evidence="1" id="KW-0547">Nucleotide-binding</keyword>
<accession>A0A9N9FV84</accession>
<dbReference type="GO" id="GO:0000723">
    <property type="term" value="P:telomere maintenance"/>
    <property type="evidence" value="ECO:0007669"/>
    <property type="project" value="InterPro"/>
</dbReference>
<dbReference type="AlphaFoldDB" id="A0A9N9FV84"/>
<keyword evidence="1" id="KW-0378">Hydrolase</keyword>